<keyword evidence="2" id="KW-0789">Thiol protease inhibitor</keyword>
<dbReference type="InterPro" id="IPR046350">
    <property type="entry name" value="Cystatin_sf"/>
</dbReference>
<dbReference type="Proteomes" id="UP000236291">
    <property type="component" value="Unassembled WGS sequence"/>
</dbReference>
<reference evidence="5 6" key="2">
    <citation type="journal article" date="2017" name="Front. Plant Sci.">
        <title>Gene Classification and Mining of Molecular Markers Useful in Red Clover (Trifolium pratense) Breeding.</title>
        <authorList>
            <person name="Istvanek J."/>
            <person name="Dluhosova J."/>
            <person name="Dluhos P."/>
            <person name="Patkova L."/>
            <person name="Nedelnik J."/>
            <person name="Repkova J."/>
        </authorList>
    </citation>
    <scope>NUCLEOTIDE SEQUENCE [LARGE SCALE GENOMIC DNA]</scope>
    <source>
        <strain evidence="6">cv. Tatra</strain>
        <tissue evidence="5">Young leaves</tissue>
    </source>
</reference>
<dbReference type="InterPro" id="IPR000010">
    <property type="entry name" value="Cystatin_dom"/>
</dbReference>
<feature type="compositionally biased region" description="Acidic residues" evidence="3">
    <location>
        <begin position="24"/>
        <end position="69"/>
    </location>
</feature>
<feature type="domain" description="Cystatin" evidence="4">
    <location>
        <begin position="164"/>
        <end position="223"/>
    </location>
</feature>
<feature type="compositionally biased region" description="Basic and acidic residues" evidence="3">
    <location>
        <begin position="10"/>
        <end position="23"/>
    </location>
</feature>
<reference evidence="5 6" key="1">
    <citation type="journal article" date="2014" name="Am. J. Bot.">
        <title>Genome assembly and annotation for red clover (Trifolium pratense; Fabaceae).</title>
        <authorList>
            <person name="Istvanek J."/>
            <person name="Jaros M."/>
            <person name="Krenek A."/>
            <person name="Repkova J."/>
        </authorList>
    </citation>
    <scope>NUCLEOTIDE SEQUENCE [LARGE SCALE GENOMIC DNA]</scope>
    <source>
        <strain evidence="6">cv. Tatra</strain>
        <tissue evidence="5">Young leaves</tissue>
    </source>
</reference>
<dbReference type="AlphaFoldDB" id="A0A2K3M1H4"/>
<keyword evidence="1" id="KW-0646">Protease inhibitor</keyword>
<evidence type="ECO:0000313" key="5">
    <source>
        <dbReference type="EMBL" id="PNX84641.1"/>
    </source>
</evidence>
<dbReference type="Pfam" id="PF00031">
    <property type="entry name" value="Cystatin"/>
    <property type="match status" value="1"/>
</dbReference>
<feature type="region of interest" description="Disordered" evidence="3">
    <location>
        <begin position="1"/>
        <end position="76"/>
    </location>
</feature>
<name>A0A2K3M1H4_TRIPR</name>
<dbReference type="EMBL" id="ASHM01046837">
    <property type="protein sequence ID" value="PNX84641.1"/>
    <property type="molecule type" value="Genomic_DNA"/>
</dbReference>
<evidence type="ECO:0000256" key="2">
    <source>
        <dbReference type="ARBA" id="ARBA00022704"/>
    </source>
</evidence>
<dbReference type="PANTHER" id="PTHR31228:SF22">
    <property type="entry name" value="CYSTATIN_MONELLIN SUPERFAMILY PROTEIN"/>
    <property type="match status" value="1"/>
</dbReference>
<sequence>METESDTEAEEKYESESEWHTESDELELESEESEEESELELESESELEHELSEEEEEDSKSESSESESEESWRSKPIEELMESDFYRYDDDPAPYHFFCPRFEYKNKAQKKLDGETEKAVAEYVERTRNLSPFDAIPVPPKANKFGNNWAKPTDITNHELHTRLIHLSNLALAKYNARNDQGARYVFEKLVKATSRFIPISTYYITFEAKDATHVDTSNCPAIIFQAHVWDRTLSEKPSVVKSCSIKPT</sequence>
<evidence type="ECO:0000259" key="4">
    <source>
        <dbReference type="Pfam" id="PF00031"/>
    </source>
</evidence>
<dbReference type="SUPFAM" id="SSF54403">
    <property type="entry name" value="Cystatin/monellin"/>
    <property type="match status" value="1"/>
</dbReference>
<gene>
    <name evidence="5" type="ORF">L195_g040704</name>
</gene>
<proteinExistence type="predicted"/>
<dbReference type="Gene3D" id="3.10.450.10">
    <property type="match status" value="1"/>
</dbReference>
<protein>
    <submittedName>
        <fullName evidence="5">Digestive organ expansion factor-like protein</fullName>
    </submittedName>
</protein>
<dbReference type="GO" id="GO:0004869">
    <property type="term" value="F:cysteine-type endopeptidase inhibitor activity"/>
    <property type="evidence" value="ECO:0007669"/>
    <property type="project" value="UniProtKB-KW"/>
</dbReference>
<dbReference type="PANTHER" id="PTHR31228">
    <property type="entry name" value="CYSTATIN/MONELLIN SUPERFAMILY PROTEIN"/>
    <property type="match status" value="1"/>
</dbReference>
<evidence type="ECO:0000256" key="3">
    <source>
        <dbReference type="SAM" id="MobiDB-lite"/>
    </source>
</evidence>
<evidence type="ECO:0000313" key="6">
    <source>
        <dbReference type="Proteomes" id="UP000236291"/>
    </source>
</evidence>
<comment type="caution">
    <text evidence="5">The sequence shown here is derived from an EMBL/GenBank/DDBJ whole genome shotgun (WGS) entry which is preliminary data.</text>
</comment>
<evidence type="ECO:0000256" key="1">
    <source>
        <dbReference type="ARBA" id="ARBA00022690"/>
    </source>
</evidence>
<organism evidence="5 6">
    <name type="scientific">Trifolium pratense</name>
    <name type="common">Red clover</name>
    <dbReference type="NCBI Taxonomy" id="57577"/>
    <lineage>
        <taxon>Eukaryota</taxon>
        <taxon>Viridiplantae</taxon>
        <taxon>Streptophyta</taxon>
        <taxon>Embryophyta</taxon>
        <taxon>Tracheophyta</taxon>
        <taxon>Spermatophyta</taxon>
        <taxon>Magnoliopsida</taxon>
        <taxon>eudicotyledons</taxon>
        <taxon>Gunneridae</taxon>
        <taxon>Pentapetalae</taxon>
        <taxon>rosids</taxon>
        <taxon>fabids</taxon>
        <taxon>Fabales</taxon>
        <taxon>Fabaceae</taxon>
        <taxon>Papilionoideae</taxon>
        <taxon>50 kb inversion clade</taxon>
        <taxon>NPAAA clade</taxon>
        <taxon>Hologalegina</taxon>
        <taxon>IRL clade</taxon>
        <taxon>Trifolieae</taxon>
        <taxon>Trifolium</taxon>
    </lineage>
</organism>
<accession>A0A2K3M1H4</accession>